<accession>A0AAV1CUK1</accession>
<dbReference type="EMBL" id="OX459120">
    <property type="protein sequence ID" value="CAI9099289.1"/>
    <property type="molecule type" value="Genomic_DNA"/>
</dbReference>
<organism evidence="8 9">
    <name type="scientific">Oldenlandia corymbosa var. corymbosa</name>
    <dbReference type="NCBI Taxonomy" id="529605"/>
    <lineage>
        <taxon>Eukaryota</taxon>
        <taxon>Viridiplantae</taxon>
        <taxon>Streptophyta</taxon>
        <taxon>Embryophyta</taxon>
        <taxon>Tracheophyta</taxon>
        <taxon>Spermatophyta</taxon>
        <taxon>Magnoliopsida</taxon>
        <taxon>eudicotyledons</taxon>
        <taxon>Gunneridae</taxon>
        <taxon>Pentapetalae</taxon>
        <taxon>asterids</taxon>
        <taxon>lamiids</taxon>
        <taxon>Gentianales</taxon>
        <taxon>Rubiaceae</taxon>
        <taxon>Rubioideae</taxon>
        <taxon>Spermacoceae</taxon>
        <taxon>Hedyotis-Oldenlandia complex</taxon>
        <taxon>Oldenlandia</taxon>
    </lineage>
</organism>
<keyword evidence="3" id="KW-0808">Transferase</keyword>
<dbReference type="PANTHER" id="PTHR31288">
    <property type="entry name" value="O-FUCOSYLTRANSFERASE FAMILY PROTEIN"/>
    <property type="match status" value="1"/>
</dbReference>
<keyword evidence="7" id="KW-0472">Membrane</keyword>
<evidence type="ECO:0000313" key="8">
    <source>
        <dbReference type="EMBL" id="CAI9099289.1"/>
    </source>
</evidence>
<gene>
    <name evidence="8" type="ORF">OLC1_LOCUS9341</name>
</gene>
<dbReference type="GO" id="GO:0006004">
    <property type="term" value="P:fucose metabolic process"/>
    <property type="evidence" value="ECO:0007669"/>
    <property type="project" value="UniProtKB-KW"/>
</dbReference>
<dbReference type="Proteomes" id="UP001161247">
    <property type="component" value="Chromosome 3"/>
</dbReference>
<protein>
    <recommendedName>
        <fullName evidence="6">O-fucosyltransferase family protein</fullName>
    </recommendedName>
</protein>
<keyword evidence="9" id="KW-1185">Reference proteome</keyword>
<feature type="transmembrane region" description="Helical" evidence="7">
    <location>
        <begin position="6"/>
        <end position="24"/>
    </location>
</feature>
<evidence type="ECO:0000256" key="5">
    <source>
        <dbReference type="ARBA" id="ARBA00023277"/>
    </source>
</evidence>
<dbReference type="AlphaFoldDB" id="A0AAV1CUK1"/>
<proteinExistence type="inferred from homology"/>
<evidence type="ECO:0000256" key="2">
    <source>
        <dbReference type="ARBA" id="ARBA00022676"/>
    </source>
</evidence>
<evidence type="ECO:0000256" key="7">
    <source>
        <dbReference type="SAM" id="Phobius"/>
    </source>
</evidence>
<comment type="similarity">
    <text evidence="1">Belongs to the glycosyltransferase GT106 family.</text>
</comment>
<evidence type="ECO:0000256" key="1">
    <source>
        <dbReference type="ARBA" id="ARBA00007737"/>
    </source>
</evidence>
<keyword evidence="7" id="KW-0812">Transmembrane</keyword>
<name>A0AAV1CUK1_OLDCO</name>
<dbReference type="InterPro" id="IPR019378">
    <property type="entry name" value="GDP-Fuc_O-FucTrfase"/>
</dbReference>
<reference evidence="8" key="1">
    <citation type="submission" date="2023-03" db="EMBL/GenBank/DDBJ databases">
        <authorList>
            <person name="Julca I."/>
        </authorList>
    </citation>
    <scope>NUCLEOTIDE SEQUENCE</scope>
</reference>
<dbReference type="Pfam" id="PF10250">
    <property type="entry name" value="O-FucT"/>
    <property type="match status" value="1"/>
</dbReference>
<keyword evidence="2" id="KW-0328">Glycosyltransferase</keyword>
<sequence>MDYFRQVVAAFLTMSMFLMLGNMIKREHIDPLLMPVNAPQVSLGFQHNVFNVKVAHLTTGSSTDAMRPCWKKFSALKAQQREQSEGYVHFSLTNGPEYHVLQIANAIFIAKHLRAKLVLPDIQGTKGGEKRAFGEIYDTKKFITSLDEIIEVVNQDHSTTFDEEEHKEKDIDIVKIPKRVTTEFINSKIEPIFRKKKQVRLMTSTSQYPSLTFRRAYERSDHFTNPYACLAIFGSLKLKPELEELVEMMVRTLQFLSLKSSGGQFVAVDLRVEELEKNKMMMMSCKKNDTSGATNKQSSCFGAKEIGQWMKKIGFGKDATIYITQTGWHKSLQPFREYYPNIFTKDSLMPLDMRARYLNSNNFQYDKYIDFYLSVKSNVFVPTSSNLFYASVSGLRIASGNTQIIAPPGRRSISSSSSPLSSEADMNYLSPYVLNKTHIAYSCLC</sequence>
<evidence type="ECO:0000256" key="3">
    <source>
        <dbReference type="ARBA" id="ARBA00022679"/>
    </source>
</evidence>
<dbReference type="InterPro" id="IPR024709">
    <property type="entry name" value="FucosylTrfase_pln"/>
</dbReference>
<keyword evidence="5" id="KW-0119">Carbohydrate metabolism</keyword>
<evidence type="ECO:0000313" key="9">
    <source>
        <dbReference type="Proteomes" id="UP001161247"/>
    </source>
</evidence>
<dbReference type="GO" id="GO:0016757">
    <property type="term" value="F:glycosyltransferase activity"/>
    <property type="evidence" value="ECO:0007669"/>
    <property type="project" value="UniProtKB-KW"/>
</dbReference>
<keyword evidence="4" id="KW-0294">Fucose metabolism</keyword>
<evidence type="ECO:0000256" key="6">
    <source>
        <dbReference type="ARBA" id="ARBA00030350"/>
    </source>
</evidence>
<keyword evidence="7" id="KW-1133">Transmembrane helix</keyword>
<dbReference type="PANTHER" id="PTHR31288:SF5">
    <property type="entry name" value="PROTEIN MANNAN SYNTHESIS-RELATED 1"/>
    <property type="match status" value="1"/>
</dbReference>
<evidence type="ECO:0000256" key="4">
    <source>
        <dbReference type="ARBA" id="ARBA00023253"/>
    </source>
</evidence>